<dbReference type="InterPro" id="IPR011989">
    <property type="entry name" value="ARM-like"/>
</dbReference>
<evidence type="ECO:0000313" key="2">
    <source>
        <dbReference type="Proteomes" id="UP001434883"/>
    </source>
</evidence>
<keyword evidence="2" id="KW-1185">Reference proteome</keyword>
<comment type="caution">
    <text evidence="1">The sequence shown here is derived from an EMBL/GenBank/DDBJ whole genome shotgun (WGS) entry which is preliminary data.</text>
</comment>
<reference evidence="1 2" key="1">
    <citation type="submission" date="2021-06" db="EMBL/GenBank/DDBJ databases">
        <authorList>
            <person name="Palmer J.M."/>
        </authorList>
    </citation>
    <scope>NUCLEOTIDE SEQUENCE [LARGE SCALE GENOMIC DNA]</scope>
    <source>
        <strain evidence="1 2">XC_2019</strain>
        <tissue evidence="1">Muscle</tissue>
    </source>
</reference>
<protein>
    <submittedName>
        <fullName evidence="1">Uncharacterized protein</fullName>
    </submittedName>
</protein>
<dbReference type="Proteomes" id="UP001434883">
    <property type="component" value="Unassembled WGS sequence"/>
</dbReference>
<organism evidence="1 2">
    <name type="scientific">Xenoophorus captivus</name>
    <dbReference type="NCBI Taxonomy" id="1517983"/>
    <lineage>
        <taxon>Eukaryota</taxon>
        <taxon>Metazoa</taxon>
        <taxon>Chordata</taxon>
        <taxon>Craniata</taxon>
        <taxon>Vertebrata</taxon>
        <taxon>Euteleostomi</taxon>
        <taxon>Actinopterygii</taxon>
        <taxon>Neopterygii</taxon>
        <taxon>Teleostei</taxon>
        <taxon>Neoteleostei</taxon>
        <taxon>Acanthomorphata</taxon>
        <taxon>Ovalentaria</taxon>
        <taxon>Atherinomorphae</taxon>
        <taxon>Cyprinodontiformes</taxon>
        <taxon>Goodeidae</taxon>
        <taxon>Xenoophorus</taxon>
    </lineage>
</organism>
<sequence>MSAALCRIMRTGARINPAIRETCSLAAFALISQVMGSCVFGSCCFIHSVIKSSLLHCNYRHLGFIPTLLSPVNPDLHCSIDVIKHCCVSVSIRHLSSVLRNKFDHGAESVMPTLLNLVPNSAKVMATSGMAAIRLILRLLICSGGLHVCFFPPSRRCYEFLDLMLQEWHTNTLESELLMSQDLFMNPAGAFIIRSSSRKATFHSRKLVGTRVSTTPASLQRSRSDIDVNAASSARSRLSTVPASSPFSSAAALPPGSYASLGKPSIFFPTAISDQMLGFVQNQPA</sequence>
<gene>
    <name evidence="1" type="ORF">XENOCAPTIV_015322</name>
</gene>
<dbReference type="Gene3D" id="1.25.10.10">
    <property type="entry name" value="Leucine-rich Repeat Variant"/>
    <property type="match status" value="1"/>
</dbReference>
<proteinExistence type="predicted"/>
<evidence type="ECO:0000313" key="1">
    <source>
        <dbReference type="EMBL" id="MEQ2192674.1"/>
    </source>
</evidence>
<name>A0ABV0QA48_9TELE</name>
<accession>A0ABV0QA48</accession>
<dbReference type="EMBL" id="JAHRIN010003172">
    <property type="protein sequence ID" value="MEQ2192674.1"/>
    <property type="molecule type" value="Genomic_DNA"/>
</dbReference>